<dbReference type="AlphaFoldDB" id="A0AAV2A696"/>
<feature type="non-terminal residue" evidence="1">
    <location>
        <position position="1"/>
    </location>
</feature>
<name>A0AAV2A696_9ARAC</name>
<evidence type="ECO:0000313" key="1">
    <source>
        <dbReference type="EMBL" id="CAL1279156.1"/>
    </source>
</evidence>
<dbReference type="EMBL" id="CAXIEN010000119">
    <property type="protein sequence ID" value="CAL1279156.1"/>
    <property type="molecule type" value="Genomic_DNA"/>
</dbReference>
<reference evidence="1 2" key="1">
    <citation type="submission" date="2024-04" db="EMBL/GenBank/DDBJ databases">
        <authorList>
            <person name="Rising A."/>
            <person name="Reimegard J."/>
            <person name="Sonavane S."/>
            <person name="Akerstrom W."/>
            <person name="Nylinder S."/>
            <person name="Hedman E."/>
            <person name="Kallberg Y."/>
        </authorList>
    </citation>
    <scope>NUCLEOTIDE SEQUENCE [LARGE SCALE GENOMIC DNA]</scope>
</reference>
<dbReference type="Proteomes" id="UP001497382">
    <property type="component" value="Unassembled WGS sequence"/>
</dbReference>
<keyword evidence="2" id="KW-1185">Reference proteome</keyword>
<evidence type="ECO:0000313" key="2">
    <source>
        <dbReference type="Proteomes" id="UP001497382"/>
    </source>
</evidence>
<proteinExistence type="predicted"/>
<accession>A0AAV2A696</accession>
<protein>
    <submittedName>
        <fullName evidence="1">Uncharacterized protein</fullName>
    </submittedName>
</protein>
<comment type="caution">
    <text evidence="1">The sequence shown here is derived from an EMBL/GenBank/DDBJ whole genome shotgun (WGS) entry which is preliminary data.</text>
</comment>
<organism evidence="1 2">
    <name type="scientific">Larinioides sclopetarius</name>
    <dbReference type="NCBI Taxonomy" id="280406"/>
    <lineage>
        <taxon>Eukaryota</taxon>
        <taxon>Metazoa</taxon>
        <taxon>Ecdysozoa</taxon>
        <taxon>Arthropoda</taxon>
        <taxon>Chelicerata</taxon>
        <taxon>Arachnida</taxon>
        <taxon>Araneae</taxon>
        <taxon>Araneomorphae</taxon>
        <taxon>Entelegynae</taxon>
        <taxon>Araneoidea</taxon>
        <taxon>Araneidae</taxon>
        <taxon>Larinioides</taxon>
    </lineage>
</organism>
<sequence length="135" mass="14889">VSDIFIVLFFLFRSCFFTSSILVLKPTVFPLLQTNKFLLLLLKSFNNRRVTIPNTSLTELFQIPAHFVAAPFALGGHLSSEPFSSCFWGRGQGAGTSNNSAGVRLSVRGIVTSFQRGIEIPFLMGLGQYVPRSLT</sequence>
<gene>
    <name evidence="1" type="ORF">LARSCL_LOCUS10181</name>
</gene>